<protein>
    <submittedName>
        <fullName evidence="2">Uncharacterized protein</fullName>
    </submittedName>
</protein>
<feature type="region of interest" description="Disordered" evidence="1">
    <location>
        <begin position="112"/>
        <end position="155"/>
    </location>
</feature>
<dbReference type="Proteomes" id="UP001292094">
    <property type="component" value="Unassembled WGS sequence"/>
</dbReference>
<dbReference type="EMBL" id="JAWZYT010001346">
    <property type="protein sequence ID" value="KAK4313132.1"/>
    <property type="molecule type" value="Genomic_DNA"/>
</dbReference>
<reference evidence="2" key="1">
    <citation type="submission" date="2023-11" db="EMBL/GenBank/DDBJ databases">
        <title>Genome assemblies of two species of porcelain crab, Petrolisthes cinctipes and Petrolisthes manimaculis (Anomura: Porcellanidae).</title>
        <authorList>
            <person name="Angst P."/>
        </authorList>
    </citation>
    <scope>NUCLEOTIDE SEQUENCE</scope>
    <source>
        <strain evidence="2">PB745_02</strain>
        <tissue evidence="2">Gill</tissue>
    </source>
</reference>
<feature type="region of interest" description="Disordered" evidence="1">
    <location>
        <begin position="54"/>
        <end position="93"/>
    </location>
</feature>
<organism evidence="2 3">
    <name type="scientific">Petrolisthes manimaculis</name>
    <dbReference type="NCBI Taxonomy" id="1843537"/>
    <lineage>
        <taxon>Eukaryota</taxon>
        <taxon>Metazoa</taxon>
        <taxon>Ecdysozoa</taxon>
        <taxon>Arthropoda</taxon>
        <taxon>Crustacea</taxon>
        <taxon>Multicrustacea</taxon>
        <taxon>Malacostraca</taxon>
        <taxon>Eumalacostraca</taxon>
        <taxon>Eucarida</taxon>
        <taxon>Decapoda</taxon>
        <taxon>Pleocyemata</taxon>
        <taxon>Anomura</taxon>
        <taxon>Galatheoidea</taxon>
        <taxon>Porcellanidae</taxon>
        <taxon>Petrolisthes</taxon>
    </lineage>
</organism>
<dbReference type="AlphaFoldDB" id="A0AAE1PUB1"/>
<evidence type="ECO:0000256" key="1">
    <source>
        <dbReference type="SAM" id="MobiDB-lite"/>
    </source>
</evidence>
<gene>
    <name evidence="2" type="ORF">Pmani_015497</name>
</gene>
<sequence length="155" mass="16953">MAYRWEGEGCDHLPTSYHLDHQHNDQHETQVANVGSSDDVSDLCQSVVRVTGWNSSPKEAPYTENDFGTPKPGRLSGTGTEEGRVLSHTVDSSEPWLGSNLDGIIIHPYPGHPSHSSQDEGDIADIHTPAESGYTHHHTPRKIGCTHTHKLTESG</sequence>
<evidence type="ECO:0000313" key="2">
    <source>
        <dbReference type="EMBL" id="KAK4313132.1"/>
    </source>
</evidence>
<comment type="caution">
    <text evidence="2">The sequence shown here is derived from an EMBL/GenBank/DDBJ whole genome shotgun (WGS) entry which is preliminary data.</text>
</comment>
<evidence type="ECO:0000313" key="3">
    <source>
        <dbReference type="Proteomes" id="UP001292094"/>
    </source>
</evidence>
<name>A0AAE1PUB1_9EUCA</name>
<keyword evidence="3" id="KW-1185">Reference proteome</keyword>
<proteinExistence type="predicted"/>
<accession>A0AAE1PUB1</accession>